<keyword evidence="1" id="KW-0472">Membrane</keyword>
<evidence type="ECO:0000313" key="3">
    <source>
        <dbReference type="Proteomes" id="UP000510886"/>
    </source>
</evidence>
<evidence type="ECO:0000313" key="2">
    <source>
        <dbReference type="EMBL" id="QLL78176.1"/>
    </source>
</evidence>
<gene>
    <name evidence="2" type="ORF">GTO87_05910</name>
</gene>
<feature type="transmembrane region" description="Helical" evidence="1">
    <location>
        <begin position="12"/>
        <end position="30"/>
    </location>
</feature>
<dbReference type="KEGG" id="lsw:GTO87_05910"/>
<dbReference type="RefSeq" id="WP_180848470.1">
    <property type="nucleotide sequence ID" value="NZ_CP047418.1"/>
</dbReference>
<keyword evidence="1" id="KW-0812">Transmembrane</keyword>
<dbReference type="AlphaFoldDB" id="A0A7H9EKJ4"/>
<dbReference type="EMBL" id="CP047418">
    <property type="protein sequence ID" value="QLL78176.1"/>
    <property type="molecule type" value="Genomic_DNA"/>
</dbReference>
<name>A0A7H9EKJ4_9LACO</name>
<reference evidence="2 3" key="1">
    <citation type="submission" date="2020-01" db="EMBL/GenBank/DDBJ databases">
        <title>Complete and circular genome sequences of six lactobacillus isolates from horses.</title>
        <authorList>
            <person name="Hassan H.M."/>
        </authorList>
    </citation>
    <scope>NUCLEOTIDE SEQUENCE [LARGE SCALE GENOMIC DNA]</scope>
    <source>
        <strain evidence="2 3">1A</strain>
    </source>
</reference>
<organism evidence="2 3">
    <name type="scientific">Ligilactobacillus saerimneri</name>
    <dbReference type="NCBI Taxonomy" id="228229"/>
    <lineage>
        <taxon>Bacteria</taxon>
        <taxon>Bacillati</taxon>
        <taxon>Bacillota</taxon>
        <taxon>Bacilli</taxon>
        <taxon>Lactobacillales</taxon>
        <taxon>Lactobacillaceae</taxon>
        <taxon>Ligilactobacillus</taxon>
    </lineage>
</organism>
<accession>A0A7H9EKJ4</accession>
<sequence>MFRRYKRLQSAYGAVIIVQFITVLILSTWYSRVLGTIALIPLVVTVLAGMWSLGPDLFD</sequence>
<protein>
    <submittedName>
        <fullName evidence="2">Uncharacterized protein</fullName>
    </submittedName>
</protein>
<evidence type="ECO:0000256" key="1">
    <source>
        <dbReference type="SAM" id="Phobius"/>
    </source>
</evidence>
<dbReference type="Proteomes" id="UP000510886">
    <property type="component" value="Chromosome"/>
</dbReference>
<proteinExistence type="predicted"/>
<keyword evidence="1" id="KW-1133">Transmembrane helix</keyword>
<feature type="transmembrane region" description="Helical" evidence="1">
    <location>
        <begin position="36"/>
        <end position="54"/>
    </location>
</feature>